<dbReference type="EMBL" id="JAWDJR010000012">
    <property type="protein sequence ID" value="KAK9965248.1"/>
    <property type="molecule type" value="Genomic_DNA"/>
</dbReference>
<organism evidence="2 5">
    <name type="scientific">Culter alburnus</name>
    <name type="common">Topmouth culter</name>
    <dbReference type="NCBI Taxonomy" id="194366"/>
    <lineage>
        <taxon>Eukaryota</taxon>
        <taxon>Metazoa</taxon>
        <taxon>Chordata</taxon>
        <taxon>Craniata</taxon>
        <taxon>Vertebrata</taxon>
        <taxon>Euteleostomi</taxon>
        <taxon>Actinopterygii</taxon>
        <taxon>Neopterygii</taxon>
        <taxon>Teleostei</taxon>
        <taxon>Ostariophysi</taxon>
        <taxon>Cypriniformes</taxon>
        <taxon>Xenocyprididae</taxon>
        <taxon>Xenocypridinae</taxon>
        <taxon>Culter</taxon>
    </lineage>
</organism>
<keyword evidence="5" id="KW-1185">Reference proteome</keyword>
<feature type="region of interest" description="Disordered" evidence="1">
    <location>
        <begin position="129"/>
        <end position="175"/>
    </location>
</feature>
<accession>A0AAW1ZWS2</accession>
<proteinExistence type="predicted"/>
<reference evidence="2 5" key="1">
    <citation type="submission" date="2024-05" db="EMBL/GenBank/DDBJ databases">
        <title>A high-quality chromosomal-level genome assembly of Topmouth culter (Culter alburnus).</title>
        <authorList>
            <person name="Zhao H."/>
        </authorList>
    </citation>
    <scope>NUCLEOTIDE SEQUENCE [LARGE SCALE GENOMIC DNA]</scope>
    <source>
        <strain evidence="2">CATC2023</strain>
        <tissue evidence="2">Muscle</tissue>
    </source>
</reference>
<protein>
    <recommendedName>
        <fullName evidence="6">Secreted protein</fullName>
    </recommendedName>
</protein>
<feature type="compositionally biased region" description="Basic residues" evidence="1">
    <location>
        <begin position="129"/>
        <end position="148"/>
    </location>
</feature>
<comment type="caution">
    <text evidence="2">The sequence shown here is derived from an EMBL/GenBank/DDBJ whole genome shotgun (WGS) entry which is preliminary data.</text>
</comment>
<dbReference type="Proteomes" id="UP001479290">
    <property type="component" value="Unassembled WGS sequence"/>
</dbReference>
<gene>
    <name evidence="2" type="ORF">ABG768_004348</name>
    <name evidence="3" type="ORF">ABG768_004358</name>
    <name evidence="4" type="ORF">ABG768_004366</name>
</gene>
<evidence type="ECO:0000256" key="1">
    <source>
        <dbReference type="SAM" id="MobiDB-lite"/>
    </source>
</evidence>
<evidence type="ECO:0008006" key="6">
    <source>
        <dbReference type="Google" id="ProtNLM"/>
    </source>
</evidence>
<evidence type="ECO:0000313" key="4">
    <source>
        <dbReference type="EMBL" id="KAK9965266.1"/>
    </source>
</evidence>
<evidence type="ECO:0000313" key="5">
    <source>
        <dbReference type="Proteomes" id="UP001479290"/>
    </source>
</evidence>
<dbReference type="EMBL" id="JAWDJR010000012">
    <property type="protein sequence ID" value="KAK9965266.1"/>
    <property type="molecule type" value="Genomic_DNA"/>
</dbReference>
<evidence type="ECO:0000313" key="2">
    <source>
        <dbReference type="EMBL" id="KAK9965248.1"/>
    </source>
</evidence>
<evidence type="ECO:0000313" key="3">
    <source>
        <dbReference type="EMBL" id="KAK9965258.1"/>
    </source>
</evidence>
<name>A0AAW1ZWS2_CULAL</name>
<dbReference type="EMBL" id="JAWDJR010000012">
    <property type="protein sequence ID" value="KAK9965258.1"/>
    <property type="molecule type" value="Genomic_DNA"/>
</dbReference>
<sequence>MVAWPSGLRRWIKAPVSSGAWVRIPPLPRQPFRWLLWLLCLSKKDWRSDTACSRSLPWPHSTGFRASVKVHSRRFLYCCKTNGQNGAHEKSPGRVAWPRGLRRWIQAPVSSGAWVRIPPLPAVLLKRARQLKRAPKRRKSAGNGRKRFPWQQPGPSGTRKSGRMRQSLPRRLSDY</sequence>
<dbReference type="AlphaFoldDB" id="A0AAW1ZWS2"/>